<comment type="caution">
    <text evidence="1">The sequence shown here is derived from an EMBL/GenBank/DDBJ whole genome shotgun (WGS) entry which is preliminary data.</text>
</comment>
<proteinExistence type="predicted"/>
<protein>
    <submittedName>
        <fullName evidence="1">Uncharacterized protein</fullName>
    </submittedName>
</protein>
<dbReference type="AlphaFoldDB" id="A0AAJ0MFF4"/>
<name>A0AAJ0MFF4_9PEZI</name>
<reference evidence="1" key="1">
    <citation type="journal article" date="2023" name="Mol. Phylogenet. Evol.">
        <title>Genome-scale phylogeny and comparative genomics of the fungal order Sordariales.</title>
        <authorList>
            <person name="Hensen N."/>
            <person name="Bonometti L."/>
            <person name="Westerberg I."/>
            <person name="Brannstrom I.O."/>
            <person name="Guillou S."/>
            <person name="Cros-Aarteil S."/>
            <person name="Calhoun S."/>
            <person name="Haridas S."/>
            <person name="Kuo A."/>
            <person name="Mondo S."/>
            <person name="Pangilinan J."/>
            <person name="Riley R."/>
            <person name="LaButti K."/>
            <person name="Andreopoulos B."/>
            <person name="Lipzen A."/>
            <person name="Chen C."/>
            <person name="Yan M."/>
            <person name="Daum C."/>
            <person name="Ng V."/>
            <person name="Clum A."/>
            <person name="Steindorff A."/>
            <person name="Ohm R.A."/>
            <person name="Martin F."/>
            <person name="Silar P."/>
            <person name="Natvig D.O."/>
            <person name="Lalanne C."/>
            <person name="Gautier V."/>
            <person name="Ament-Velasquez S.L."/>
            <person name="Kruys A."/>
            <person name="Hutchinson M.I."/>
            <person name="Powell A.J."/>
            <person name="Barry K."/>
            <person name="Miller A.N."/>
            <person name="Grigoriev I.V."/>
            <person name="Debuchy R."/>
            <person name="Gladieux P."/>
            <person name="Hiltunen Thoren M."/>
            <person name="Johannesson H."/>
        </authorList>
    </citation>
    <scope>NUCLEOTIDE SEQUENCE</scope>
    <source>
        <strain evidence="1">CBS 955.72</strain>
    </source>
</reference>
<sequence length="144" mass="16028">MDPKRTAYTGRSENLDQIQSATANISEHYFDKYIVDVEATTLGSSLSKYSDIFSKGYDAKFAVYERVVREKVPSQLDSCVRGAQKLGNFWCEETRGSRCKSGKATKMVDCPTDIPDAASQSGSAPNITYVLTNPDNFYKELVEI</sequence>
<organism evidence="1 2">
    <name type="scientific">Lasiosphaeria hispida</name>
    <dbReference type="NCBI Taxonomy" id="260671"/>
    <lineage>
        <taxon>Eukaryota</taxon>
        <taxon>Fungi</taxon>
        <taxon>Dikarya</taxon>
        <taxon>Ascomycota</taxon>
        <taxon>Pezizomycotina</taxon>
        <taxon>Sordariomycetes</taxon>
        <taxon>Sordariomycetidae</taxon>
        <taxon>Sordariales</taxon>
        <taxon>Lasiosphaeriaceae</taxon>
        <taxon>Lasiosphaeria</taxon>
    </lineage>
</organism>
<accession>A0AAJ0MFF4</accession>
<dbReference type="EMBL" id="JAUIQD010000003">
    <property type="protein sequence ID" value="KAK3356637.1"/>
    <property type="molecule type" value="Genomic_DNA"/>
</dbReference>
<evidence type="ECO:0000313" key="2">
    <source>
        <dbReference type="Proteomes" id="UP001275084"/>
    </source>
</evidence>
<keyword evidence="2" id="KW-1185">Reference proteome</keyword>
<gene>
    <name evidence="1" type="ORF">B0T25DRAFT_565979</name>
</gene>
<evidence type="ECO:0000313" key="1">
    <source>
        <dbReference type="EMBL" id="KAK3356637.1"/>
    </source>
</evidence>
<reference evidence="1" key="2">
    <citation type="submission" date="2023-06" db="EMBL/GenBank/DDBJ databases">
        <authorList>
            <consortium name="Lawrence Berkeley National Laboratory"/>
            <person name="Haridas S."/>
            <person name="Hensen N."/>
            <person name="Bonometti L."/>
            <person name="Westerberg I."/>
            <person name="Brannstrom I.O."/>
            <person name="Guillou S."/>
            <person name="Cros-Aarteil S."/>
            <person name="Calhoun S."/>
            <person name="Kuo A."/>
            <person name="Mondo S."/>
            <person name="Pangilinan J."/>
            <person name="Riley R."/>
            <person name="Labutti K."/>
            <person name="Andreopoulos B."/>
            <person name="Lipzen A."/>
            <person name="Chen C."/>
            <person name="Yanf M."/>
            <person name="Daum C."/>
            <person name="Ng V."/>
            <person name="Clum A."/>
            <person name="Steindorff A."/>
            <person name="Ohm R."/>
            <person name="Martin F."/>
            <person name="Silar P."/>
            <person name="Natvig D."/>
            <person name="Lalanne C."/>
            <person name="Gautier V."/>
            <person name="Ament-Velasquez S.L."/>
            <person name="Kruys A."/>
            <person name="Hutchinson M.I."/>
            <person name="Powell A.J."/>
            <person name="Barry K."/>
            <person name="Miller A.N."/>
            <person name="Grigoriev I.V."/>
            <person name="Debuchy R."/>
            <person name="Gladieux P."/>
            <person name="Thoren M.H."/>
            <person name="Johannesson H."/>
        </authorList>
    </citation>
    <scope>NUCLEOTIDE SEQUENCE</scope>
    <source>
        <strain evidence="1">CBS 955.72</strain>
    </source>
</reference>
<dbReference type="Proteomes" id="UP001275084">
    <property type="component" value="Unassembled WGS sequence"/>
</dbReference>